<reference evidence="3" key="1">
    <citation type="journal article" date="2021" name="New Phytol.">
        <title>Evolutionary innovations through gain and loss of genes in the ectomycorrhizal Boletales.</title>
        <authorList>
            <person name="Wu G."/>
            <person name="Miyauchi S."/>
            <person name="Morin E."/>
            <person name="Kuo A."/>
            <person name="Drula E."/>
            <person name="Varga T."/>
            <person name="Kohler A."/>
            <person name="Feng B."/>
            <person name="Cao Y."/>
            <person name="Lipzen A."/>
            <person name="Daum C."/>
            <person name="Hundley H."/>
            <person name="Pangilinan J."/>
            <person name="Johnson J."/>
            <person name="Barry K."/>
            <person name="LaButti K."/>
            <person name="Ng V."/>
            <person name="Ahrendt S."/>
            <person name="Min B."/>
            <person name="Choi I.G."/>
            <person name="Park H."/>
            <person name="Plett J.M."/>
            <person name="Magnuson J."/>
            <person name="Spatafora J.W."/>
            <person name="Nagy L.G."/>
            <person name="Henrissat B."/>
            <person name="Grigoriev I.V."/>
            <person name="Yang Z.L."/>
            <person name="Xu J."/>
            <person name="Martin F.M."/>
        </authorList>
    </citation>
    <scope>NUCLEOTIDE SEQUENCE</scope>
    <source>
        <strain evidence="3">KKN 215</strain>
    </source>
</reference>
<comment type="caution">
    <text evidence="3">The sequence shown here is derived from an EMBL/GenBank/DDBJ whole genome shotgun (WGS) entry which is preliminary data.</text>
</comment>
<dbReference type="Pfam" id="PF22936">
    <property type="entry name" value="Pol_BBD"/>
    <property type="match status" value="1"/>
</dbReference>
<accession>A0A8K0XNT5</accession>
<sequence length="511" mass="55990">MSSDEHVALGCECRIHCPNRLWAICLRSPAVSKPILAMASRFPTPLILEVPRTDAHRSQQHTVKRTRHDHLSGSLYDQSRRYSPSPSRRRLSHWDEARATAYDAVDPPLEILNHSLEVGYFGDTETYSTFPPTHSFDVSAASWYIDTSDAAYTHHISNDRRAFRSFTPCIPTFVNDDPYSPRIHGYGTVKINSSPTGRPDCIITLLNVAYCPDAACNTISSTIIESKGCEIVPDLFDRTFLVFNSRFGTVDFEGTFSTRSSLHALRCTTRFPSRPPCKPAIVPTLPSSPLSQPPNSLTPSSEHLESTFCPPPLPATDSLSNKEGITTLVPSPPVVSDDILFVNIWADHVVSLDAAPAEGLNIPDHPSPPSTAPSSLPLYPETLSPASDGTSPVPAVAQVAPSDDSHVLPIPTIPSLPNEPIPPDKLHPTRLISFIGNFTRTPSTSFILAQQVVLPTGSHITVLPLRGCMDSAFSFGSLFTFNQTFLFHIKDPPLFHPAKSANYFPSIIHNF</sequence>
<keyword evidence="4" id="KW-1185">Reference proteome</keyword>
<gene>
    <name evidence="3" type="ORF">BXZ70DRAFT_327929</name>
</gene>
<feature type="domain" description="Retrovirus-related Pol polyprotein from transposon TNT 1-94-like beta-barrel" evidence="2">
    <location>
        <begin position="143"/>
        <end position="229"/>
    </location>
</feature>
<organism evidence="3 4">
    <name type="scientific">Cristinia sonorae</name>
    <dbReference type="NCBI Taxonomy" id="1940300"/>
    <lineage>
        <taxon>Eukaryota</taxon>
        <taxon>Fungi</taxon>
        <taxon>Dikarya</taxon>
        <taxon>Basidiomycota</taxon>
        <taxon>Agaricomycotina</taxon>
        <taxon>Agaricomycetes</taxon>
        <taxon>Agaricomycetidae</taxon>
        <taxon>Agaricales</taxon>
        <taxon>Pleurotineae</taxon>
        <taxon>Stephanosporaceae</taxon>
        <taxon>Cristinia</taxon>
    </lineage>
</organism>
<feature type="compositionally biased region" description="Low complexity" evidence="1">
    <location>
        <begin position="283"/>
        <end position="301"/>
    </location>
</feature>
<dbReference type="InterPro" id="IPR054722">
    <property type="entry name" value="PolX-like_BBD"/>
</dbReference>
<feature type="region of interest" description="Disordered" evidence="1">
    <location>
        <begin position="282"/>
        <end position="315"/>
    </location>
</feature>
<evidence type="ECO:0000259" key="2">
    <source>
        <dbReference type="Pfam" id="PF22936"/>
    </source>
</evidence>
<feature type="compositionally biased region" description="Basic residues" evidence="1">
    <location>
        <begin position="58"/>
        <end position="68"/>
    </location>
</feature>
<dbReference type="PROSITE" id="PS00284">
    <property type="entry name" value="SERPIN"/>
    <property type="match status" value="1"/>
</dbReference>
<name>A0A8K0XNT5_9AGAR</name>
<protein>
    <recommendedName>
        <fullName evidence="2">Retrovirus-related Pol polyprotein from transposon TNT 1-94-like beta-barrel domain-containing protein</fullName>
    </recommendedName>
</protein>
<feature type="region of interest" description="Disordered" evidence="1">
    <location>
        <begin position="360"/>
        <end position="397"/>
    </location>
</feature>
<dbReference type="OrthoDB" id="7691805at2759"/>
<dbReference type="AlphaFoldDB" id="A0A8K0XNT5"/>
<dbReference type="EMBL" id="JAEVFJ010000023">
    <property type="protein sequence ID" value="KAH8096640.1"/>
    <property type="molecule type" value="Genomic_DNA"/>
</dbReference>
<proteinExistence type="predicted"/>
<dbReference type="Proteomes" id="UP000813824">
    <property type="component" value="Unassembled WGS sequence"/>
</dbReference>
<feature type="region of interest" description="Disordered" evidence="1">
    <location>
        <begin position="53"/>
        <end position="90"/>
    </location>
</feature>
<dbReference type="InterPro" id="IPR023795">
    <property type="entry name" value="Serpin_CS"/>
</dbReference>
<evidence type="ECO:0000313" key="4">
    <source>
        <dbReference type="Proteomes" id="UP000813824"/>
    </source>
</evidence>
<evidence type="ECO:0000256" key="1">
    <source>
        <dbReference type="SAM" id="MobiDB-lite"/>
    </source>
</evidence>
<evidence type="ECO:0000313" key="3">
    <source>
        <dbReference type="EMBL" id="KAH8096640.1"/>
    </source>
</evidence>